<dbReference type="Proteomes" id="UP001596105">
    <property type="component" value="Unassembled WGS sequence"/>
</dbReference>
<sequence length="482" mass="54805">MLQPQISFAFSPYTALYDLIVPKDNMLRQINELVDFSFVYDELKANYCMDNGRNAIDPLRMFKYLLLKAIFEMSDVDLVERSRYDMSFKYFLQMAPEESVIDSSSLTKFRKLRLKDLNLLDMLIGKTVELAIAQGILKSTSIIVDATHTKARYNQKSPREILQDRSRKLRKAIYSIDDSLKAKLPVKNTVDTLEAEIEYCQKLVEVTETKLGIAQLPKITEPLNLLKETIEDDVEQLRISKDQEARVGHKSADSSFFGYKTHIAMTEERIITAAIVTTGEKNDGKQLQTLIEKSKAAGMDVKTVIGDTAYSEKENIAYSKDNDIELIAKLNPQITQGGRKKEDEFEFNKDAGMYVCKAGHMAIRKAKQARNEGGKNKRTIYYFDIEKCKACPFKAGCYNDGASKTYSVTMKSDEHSEQGEFQESEYFKAKAKERYKIEAKNSELKHRHGYDVASSSGLIGMQLQGAMAIFAVNLKRILKLVE</sequence>
<evidence type="ECO:0000259" key="2">
    <source>
        <dbReference type="Pfam" id="PF13751"/>
    </source>
</evidence>
<dbReference type="EMBL" id="JBHSMH010000081">
    <property type="protein sequence ID" value="MFC5470918.1"/>
    <property type="molecule type" value="Genomic_DNA"/>
</dbReference>
<dbReference type="InterPro" id="IPR025668">
    <property type="entry name" value="Tnp_DDE_dom"/>
</dbReference>
<dbReference type="PANTHER" id="PTHR33408:SF2">
    <property type="entry name" value="TRANSPOSASE DDE DOMAIN-CONTAINING PROTEIN"/>
    <property type="match status" value="1"/>
</dbReference>
<evidence type="ECO:0000259" key="1">
    <source>
        <dbReference type="Pfam" id="PF05598"/>
    </source>
</evidence>
<dbReference type="NCBIfam" id="NF033551">
    <property type="entry name" value="transpos_IS1182"/>
    <property type="match status" value="1"/>
</dbReference>
<dbReference type="InterPro" id="IPR047629">
    <property type="entry name" value="IS1182_transpos"/>
</dbReference>
<feature type="domain" description="Transposase InsH N-terminal" evidence="1">
    <location>
        <begin position="20"/>
        <end position="111"/>
    </location>
</feature>
<dbReference type="InterPro" id="IPR008490">
    <property type="entry name" value="Transposase_InsH_N"/>
</dbReference>
<keyword evidence="4" id="KW-1185">Reference proteome</keyword>
<organism evidence="3 4">
    <name type="scientific">Cohnella suwonensis</name>
    <dbReference type="NCBI Taxonomy" id="696072"/>
    <lineage>
        <taxon>Bacteria</taxon>
        <taxon>Bacillati</taxon>
        <taxon>Bacillota</taxon>
        <taxon>Bacilli</taxon>
        <taxon>Bacillales</taxon>
        <taxon>Paenibacillaceae</taxon>
        <taxon>Cohnella</taxon>
    </lineage>
</organism>
<dbReference type="PANTHER" id="PTHR33408">
    <property type="entry name" value="TRANSPOSASE"/>
    <property type="match status" value="1"/>
</dbReference>
<proteinExistence type="predicted"/>
<evidence type="ECO:0000313" key="4">
    <source>
        <dbReference type="Proteomes" id="UP001596105"/>
    </source>
</evidence>
<comment type="caution">
    <text evidence="3">The sequence shown here is derived from an EMBL/GenBank/DDBJ whole genome shotgun (WGS) entry which is preliminary data.</text>
</comment>
<feature type="domain" description="Transposase DDE" evidence="2">
    <location>
        <begin position="355"/>
        <end position="477"/>
    </location>
</feature>
<dbReference type="Pfam" id="PF13751">
    <property type="entry name" value="DDE_Tnp_1_6"/>
    <property type="match status" value="1"/>
</dbReference>
<evidence type="ECO:0000313" key="3">
    <source>
        <dbReference type="EMBL" id="MFC5470918.1"/>
    </source>
</evidence>
<accession>A0ABW0M1Y3</accession>
<reference evidence="4" key="1">
    <citation type="journal article" date="2019" name="Int. J. Syst. Evol. Microbiol.">
        <title>The Global Catalogue of Microorganisms (GCM) 10K type strain sequencing project: providing services to taxonomists for standard genome sequencing and annotation.</title>
        <authorList>
            <consortium name="The Broad Institute Genomics Platform"/>
            <consortium name="The Broad Institute Genome Sequencing Center for Infectious Disease"/>
            <person name="Wu L."/>
            <person name="Ma J."/>
        </authorList>
    </citation>
    <scope>NUCLEOTIDE SEQUENCE [LARGE SCALE GENOMIC DNA]</scope>
    <source>
        <strain evidence="4">CCUG 57113</strain>
    </source>
</reference>
<name>A0ABW0M1Y3_9BACL</name>
<protein>
    <submittedName>
        <fullName evidence="3">IS1182 family transposase</fullName>
    </submittedName>
</protein>
<gene>
    <name evidence="3" type="ORF">ACFPPD_19710</name>
</gene>
<dbReference type="Pfam" id="PF05598">
    <property type="entry name" value="DUF772"/>
    <property type="match status" value="1"/>
</dbReference>
<dbReference type="RefSeq" id="WP_209752129.1">
    <property type="nucleotide sequence ID" value="NZ_JBHSMH010000081.1"/>
</dbReference>